<dbReference type="Proteomes" id="UP001163603">
    <property type="component" value="Chromosome 8"/>
</dbReference>
<dbReference type="EMBL" id="CM047743">
    <property type="protein sequence ID" value="KAJ0031295.1"/>
    <property type="molecule type" value="Genomic_DNA"/>
</dbReference>
<gene>
    <name evidence="1" type="ORF">Pint_13857</name>
</gene>
<evidence type="ECO:0000313" key="1">
    <source>
        <dbReference type="EMBL" id="KAJ0031295.1"/>
    </source>
</evidence>
<keyword evidence="2" id="KW-1185">Reference proteome</keyword>
<evidence type="ECO:0000313" key="2">
    <source>
        <dbReference type="Proteomes" id="UP001163603"/>
    </source>
</evidence>
<reference evidence="2" key="1">
    <citation type="journal article" date="2023" name="G3 (Bethesda)">
        <title>Genome assembly and association tests identify interacting loci associated with vigor, precocity, and sex in interspecific pistachio rootstocks.</title>
        <authorList>
            <person name="Palmer W."/>
            <person name="Jacygrad E."/>
            <person name="Sagayaradj S."/>
            <person name="Cavanaugh K."/>
            <person name="Han R."/>
            <person name="Bertier L."/>
            <person name="Beede B."/>
            <person name="Kafkas S."/>
            <person name="Golino D."/>
            <person name="Preece J."/>
            <person name="Michelmore R."/>
        </authorList>
    </citation>
    <scope>NUCLEOTIDE SEQUENCE [LARGE SCALE GENOMIC DNA]</scope>
</reference>
<accession>A0ACC0Y9W6</accession>
<protein>
    <submittedName>
        <fullName evidence="1">Uncharacterized protein</fullName>
    </submittedName>
</protein>
<organism evidence="1 2">
    <name type="scientific">Pistacia integerrima</name>
    <dbReference type="NCBI Taxonomy" id="434235"/>
    <lineage>
        <taxon>Eukaryota</taxon>
        <taxon>Viridiplantae</taxon>
        <taxon>Streptophyta</taxon>
        <taxon>Embryophyta</taxon>
        <taxon>Tracheophyta</taxon>
        <taxon>Spermatophyta</taxon>
        <taxon>Magnoliopsida</taxon>
        <taxon>eudicotyledons</taxon>
        <taxon>Gunneridae</taxon>
        <taxon>Pentapetalae</taxon>
        <taxon>rosids</taxon>
        <taxon>malvids</taxon>
        <taxon>Sapindales</taxon>
        <taxon>Anacardiaceae</taxon>
        <taxon>Pistacia</taxon>
    </lineage>
</organism>
<proteinExistence type="predicted"/>
<name>A0ACC0Y9W6_9ROSI</name>
<comment type="caution">
    <text evidence="1">The sequence shown here is derived from an EMBL/GenBank/DDBJ whole genome shotgun (WGS) entry which is preliminary data.</text>
</comment>
<sequence length="70" mass="8079">MIFHLWIVMLSMPSFVKPWYDPDKGTIKQLLAHVKFSLIKERVVDSAAYRKKKGKSKEGEPDDNISKQSS</sequence>